<evidence type="ECO:0000256" key="1">
    <source>
        <dbReference type="SAM" id="MobiDB-lite"/>
    </source>
</evidence>
<reference evidence="2" key="2">
    <citation type="journal article" date="2015" name="Fish Shellfish Immunol.">
        <title>Early steps in the European eel (Anguilla anguilla)-Vibrio vulnificus interaction in the gills: Role of the RtxA13 toxin.</title>
        <authorList>
            <person name="Callol A."/>
            <person name="Pajuelo D."/>
            <person name="Ebbesson L."/>
            <person name="Teles M."/>
            <person name="MacKenzie S."/>
            <person name="Amaro C."/>
        </authorList>
    </citation>
    <scope>NUCLEOTIDE SEQUENCE</scope>
</reference>
<proteinExistence type="predicted"/>
<dbReference type="AlphaFoldDB" id="A0A0E9TY58"/>
<organism evidence="2">
    <name type="scientific">Anguilla anguilla</name>
    <name type="common">European freshwater eel</name>
    <name type="synonym">Muraena anguilla</name>
    <dbReference type="NCBI Taxonomy" id="7936"/>
    <lineage>
        <taxon>Eukaryota</taxon>
        <taxon>Metazoa</taxon>
        <taxon>Chordata</taxon>
        <taxon>Craniata</taxon>
        <taxon>Vertebrata</taxon>
        <taxon>Euteleostomi</taxon>
        <taxon>Actinopterygii</taxon>
        <taxon>Neopterygii</taxon>
        <taxon>Teleostei</taxon>
        <taxon>Anguilliformes</taxon>
        <taxon>Anguillidae</taxon>
        <taxon>Anguilla</taxon>
    </lineage>
</organism>
<protein>
    <submittedName>
        <fullName evidence="2">Uncharacterized protein</fullName>
    </submittedName>
</protein>
<feature type="region of interest" description="Disordered" evidence="1">
    <location>
        <begin position="1"/>
        <end position="25"/>
    </location>
</feature>
<sequence length="25" mass="2845">MSVARSWVLSQDIRHPPPPLREVSS</sequence>
<accession>A0A0E9TY58</accession>
<name>A0A0E9TY58_ANGAN</name>
<evidence type="ECO:0000313" key="2">
    <source>
        <dbReference type="EMBL" id="JAH58614.1"/>
    </source>
</evidence>
<dbReference type="EMBL" id="GBXM01049963">
    <property type="protein sequence ID" value="JAH58614.1"/>
    <property type="molecule type" value="Transcribed_RNA"/>
</dbReference>
<reference evidence="2" key="1">
    <citation type="submission" date="2014-11" db="EMBL/GenBank/DDBJ databases">
        <authorList>
            <person name="Amaro Gonzalez C."/>
        </authorList>
    </citation>
    <scope>NUCLEOTIDE SEQUENCE</scope>
</reference>
<feature type="compositionally biased region" description="Pro residues" evidence="1">
    <location>
        <begin position="16"/>
        <end position="25"/>
    </location>
</feature>